<dbReference type="Pfam" id="PF00293">
    <property type="entry name" value="NUDIX"/>
    <property type="match status" value="1"/>
</dbReference>
<dbReference type="EMBL" id="WUMU01000003">
    <property type="protein sequence ID" value="MXN16882.1"/>
    <property type="molecule type" value="Genomic_DNA"/>
</dbReference>
<gene>
    <name evidence="5" type="ORF">GR170_03475</name>
</gene>
<organism evidence="5 6">
    <name type="scientific">Pseudooceanicola albus</name>
    <dbReference type="NCBI Taxonomy" id="2692189"/>
    <lineage>
        <taxon>Bacteria</taxon>
        <taxon>Pseudomonadati</taxon>
        <taxon>Pseudomonadota</taxon>
        <taxon>Alphaproteobacteria</taxon>
        <taxon>Rhodobacterales</taxon>
        <taxon>Paracoccaceae</taxon>
        <taxon>Pseudooceanicola</taxon>
    </lineage>
</organism>
<proteinExistence type="inferred from homology"/>
<dbReference type="PANTHER" id="PTHR43736:SF1">
    <property type="entry name" value="DIHYDRONEOPTERIN TRIPHOSPHATE DIPHOSPHATASE"/>
    <property type="match status" value="1"/>
</dbReference>
<dbReference type="PANTHER" id="PTHR43736">
    <property type="entry name" value="ADP-RIBOSE PYROPHOSPHATASE"/>
    <property type="match status" value="1"/>
</dbReference>
<name>A0A6L7FZM0_9RHOB</name>
<evidence type="ECO:0000256" key="3">
    <source>
        <dbReference type="RuleBase" id="RU003476"/>
    </source>
</evidence>
<dbReference type="PROSITE" id="PS00893">
    <property type="entry name" value="NUDIX_BOX"/>
    <property type="match status" value="1"/>
</dbReference>
<dbReference type="Proteomes" id="UP000477911">
    <property type="component" value="Unassembled WGS sequence"/>
</dbReference>
<comment type="cofactor">
    <cofactor evidence="1">
        <name>Mg(2+)</name>
        <dbReference type="ChEBI" id="CHEBI:18420"/>
    </cofactor>
</comment>
<keyword evidence="6" id="KW-1185">Reference proteome</keyword>
<evidence type="ECO:0000313" key="5">
    <source>
        <dbReference type="EMBL" id="MXN16882.1"/>
    </source>
</evidence>
<dbReference type="Gene3D" id="3.90.79.10">
    <property type="entry name" value="Nucleoside Triphosphate Pyrophosphohydrolase"/>
    <property type="match status" value="1"/>
</dbReference>
<evidence type="ECO:0000259" key="4">
    <source>
        <dbReference type="PROSITE" id="PS51462"/>
    </source>
</evidence>
<accession>A0A6L7FZM0</accession>
<protein>
    <submittedName>
        <fullName evidence="5">NUDIX domain-containing protein</fullName>
    </submittedName>
</protein>
<feature type="domain" description="Nudix hydrolase" evidence="4">
    <location>
        <begin position="14"/>
        <end position="146"/>
    </location>
</feature>
<evidence type="ECO:0000313" key="6">
    <source>
        <dbReference type="Proteomes" id="UP000477911"/>
    </source>
</evidence>
<comment type="caution">
    <text evidence="5">The sequence shown here is derived from an EMBL/GenBank/DDBJ whole genome shotgun (WGS) entry which is preliminary data.</text>
</comment>
<dbReference type="AlphaFoldDB" id="A0A6L7FZM0"/>
<dbReference type="PRINTS" id="PR00502">
    <property type="entry name" value="NUDIXFAMILY"/>
</dbReference>
<reference evidence="5 6" key="1">
    <citation type="submission" date="2019-12" db="EMBL/GenBank/DDBJ databases">
        <authorList>
            <person name="Li M."/>
        </authorList>
    </citation>
    <scope>NUCLEOTIDE SEQUENCE [LARGE SCALE GENOMIC DNA]</scope>
    <source>
        <strain evidence="5 6">GBMRC 2024</strain>
    </source>
</reference>
<dbReference type="PROSITE" id="PS51462">
    <property type="entry name" value="NUDIX"/>
    <property type="match status" value="1"/>
</dbReference>
<evidence type="ECO:0000256" key="2">
    <source>
        <dbReference type="ARBA" id="ARBA00022801"/>
    </source>
</evidence>
<dbReference type="CDD" id="cd04673">
    <property type="entry name" value="NUDIX_ADPRase"/>
    <property type="match status" value="1"/>
</dbReference>
<dbReference type="InterPro" id="IPR015797">
    <property type="entry name" value="NUDIX_hydrolase-like_dom_sf"/>
</dbReference>
<dbReference type="InterPro" id="IPR000086">
    <property type="entry name" value="NUDIX_hydrolase_dom"/>
</dbReference>
<keyword evidence="2 3" id="KW-0378">Hydrolase</keyword>
<dbReference type="RefSeq" id="WP_160891663.1">
    <property type="nucleotide sequence ID" value="NZ_WUMU01000003.1"/>
</dbReference>
<comment type="similarity">
    <text evidence="3">Belongs to the Nudix hydrolase family.</text>
</comment>
<dbReference type="GO" id="GO:0016787">
    <property type="term" value="F:hydrolase activity"/>
    <property type="evidence" value="ECO:0007669"/>
    <property type="project" value="UniProtKB-KW"/>
</dbReference>
<sequence length="154" mass="16241">MTALPAAPRPGPSPARPVPAVIAVVAQEGAVLLVQRSKAPDAGLWGFPGGRVEAGETVFAAAERELHEETGITARADDVLDVLDILDRDEDGGLRFHYVLIAVRCAWQAGTPVAGDDALQARWVRLAELDAEALALSQDVARLAHLMLDGTHPA</sequence>
<dbReference type="InterPro" id="IPR020084">
    <property type="entry name" value="NUDIX_hydrolase_CS"/>
</dbReference>
<dbReference type="InterPro" id="IPR020476">
    <property type="entry name" value="Nudix_hydrolase"/>
</dbReference>
<dbReference type="SUPFAM" id="SSF55811">
    <property type="entry name" value="Nudix"/>
    <property type="match status" value="1"/>
</dbReference>
<evidence type="ECO:0000256" key="1">
    <source>
        <dbReference type="ARBA" id="ARBA00001946"/>
    </source>
</evidence>